<evidence type="ECO:0000313" key="7">
    <source>
        <dbReference type="EMBL" id="MVT10940.1"/>
    </source>
</evidence>
<dbReference type="PANTHER" id="PTHR10151">
    <property type="entry name" value="ECTONUCLEOTIDE PYROPHOSPHATASE/PHOSPHODIESTERASE"/>
    <property type="match status" value="1"/>
</dbReference>
<accession>A0A7K1U9H3</accession>
<name>A0A7K1U9H3_9BACT</name>
<dbReference type="AlphaFoldDB" id="A0A7K1U9H3"/>
<evidence type="ECO:0000256" key="5">
    <source>
        <dbReference type="PIRSR" id="PIRSR031924-51"/>
    </source>
</evidence>
<gene>
    <name evidence="7" type="ORF">GO493_21920</name>
</gene>
<evidence type="ECO:0000256" key="1">
    <source>
        <dbReference type="ARBA" id="ARBA00022553"/>
    </source>
</evidence>
<dbReference type="Gene3D" id="3.40.720.10">
    <property type="entry name" value="Alkaline Phosphatase, subunit A"/>
    <property type="match status" value="1"/>
</dbReference>
<evidence type="ECO:0000256" key="4">
    <source>
        <dbReference type="PIRSR" id="PIRSR031924-50"/>
    </source>
</evidence>
<evidence type="ECO:0000256" key="6">
    <source>
        <dbReference type="SAM" id="SignalP"/>
    </source>
</evidence>
<keyword evidence="8" id="KW-1185">Reference proteome</keyword>
<dbReference type="InterPro" id="IPR026263">
    <property type="entry name" value="Alkaline_phosphatase_prok"/>
</dbReference>
<evidence type="ECO:0000313" key="8">
    <source>
        <dbReference type="Proteomes" id="UP000461730"/>
    </source>
</evidence>
<keyword evidence="2" id="KW-0479">Metal-binding</keyword>
<dbReference type="GO" id="GO:0046872">
    <property type="term" value="F:metal ion binding"/>
    <property type="evidence" value="ECO:0007669"/>
    <property type="project" value="UniProtKB-KW"/>
</dbReference>
<keyword evidence="1 4" id="KW-0597">Phosphoprotein</keyword>
<dbReference type="PANTHER" id="PTHR10151:SF120">
    <property type="entry name" value="BIS(5'-ADENOSYL)-TRIPHOSPHATASE"/>
    <property type="match status" value="1"/>
</dbReference>
<dbReference type="PIRSF" id="PIRSF031924">
    <property type="entry name" value="Pi-irrepressible_AP"/>
    <property type="match status" value="1"/>
</dbReference>
<feature type="active site" description="Phosphothreonine intermediate" evidence="4">
    <location>
        <position position="104"/>
    </location>
</feature>
<dbReference type="InterPro" id="IPR002591">
    <property type="entry name" value="Phosphodiest/P_Trfase"/>
</dbReference>
<dbReference type="Pfam" id="PF01663">
    <property type="entry name" value="Phosphodiest"/>
    <property type="match status" value="1"/>
</dbReference>
<evidence type="ECO:0000256" key="2">
    <source>
        <dbReference type="ARBA" id="ARBA00022723"/>
    </source>
</evidence>
<reference evidence="7 8" key="1">
    <citation type="submission" date="2019-12" db="EMBL/GenBank/DDBJ databases">
        <title>Chitinophaga sp. strain ysch24 (GDMCC 1.1355), whole genome shotgun sequence.</title>
        <authorList>
            <person name="Zhang X."/>
        </authorList>
    </citation>
    <scope>NUCLEOTIDE SEQUENCE [LARGE SCALE GENOMIC DNA]</scope>
    <source>
        <strain evidence="8">ysch24</strain>
    </source>
</reference>
<organism evidence="7 8">
    <name type="scientific">Chitinophaga tropicalis</name>
    <dbReference type="NCBI Taxonomy" id="2683588"/>
    <lineage>
        <taxon>Bacteria</taxon>
        <taxon>Pseudomonadati</taxon>
        <taxon>Bacteroidota</taxon>
        <taxon>Chitinophagia</taxon>
        <taxon>Chitinophagales</taxon>
        <taxon>Chitinophagaceae</taxon>
        <taxon>Chitinophaga</taxon>
    </lineage>
</organism>
<dbReference type="GO" id="GO:0004035">
    <property type="term" value="F:alkaline phosphatase activity"/>
    <property type="evidence" value="ECO:0007669"/>
    <property type="project" value="InterPro"/>
</dbReference>
<sequence>MCFSTMNWKLLPIVLITLGLTVAESGNGQKATSPKPGQVTAWSRPALPKTLNRPRLVVGIVVDQMRWDYLYRYTNRYGDGGFKRLLREGFSCENTLINYTPTITACGHTCIYTGSVPAVHGIVGNGWYSRELGREVYCAEDTSVTTVGSTSDAGKMSPRNMRVTTIGDELRLASNFKSKVVGVAIKDRGAILPAGHSANAAYWYDGTTGNWVTSSYYMSSLPDWATDFNSMKWPARYLSQPWTTMYPLKTYELSTEDSKPYEGAFKGEQAPVFPHELGGEKGTPFKSISSTPFGNTMTLEFAKKALEAYQLGKGGVTDMLTISLSSTDYVGHQFGPNSIEIEDTYLRLDKDLADFFKYLDKEVGKGQYLFFITADHGVAHVPGFMQENKLPGGVWNDSKVVAEINQLVKEKTGIEKVILAQDNYQLYLDHDAIAKAGKQEHEINDLIITTVLKDPAVSNAFPLKQLLSTTLPEPMRSMMTNGFNAKRSGDIQLVLMPGYIEGGKTGTTHGVWYPYDAHIPLVWMGWGVHAGKSNRTMGMTDIAPTIAALLHIQMPSGNVGHPIQEVTK</sequence>
<feature type="binding site" evidence="5">
    <location>
        <begin position="186"/>
        <end position="188"/>
    </location>
    <ligand>
        <name>substrate</name>
    </ligand>
</feature>
<dbReference type="EMBL" id="WRXN01000011">
    <property type="protein sequence ID" value="MVT10940.1"/>
    <property type="molecule type" value="Genomic_DNA"/>
</dbReference>
<dbReference type="Proteomes" id="UP000461730">
    <property type="component" value="Unassembled WGS sequence"/>
</dbReference>
<feature type="signal peptide" evidence="6">
    <location>
        <begin position="1"/>
        <end position="25"/>
    </location>
</feature>
<feature type="chain" id="PRO_5029634171" evidence="6">
    <location>
        <begin position="26"/>
        <end position="568"/>
    </location>
</feature>
<evidence type="ECO:0000256" key="3">
    <source>
        <dbReference type="ARBA" id="ARBA00022729"/>
    </source>
</evidence>
<dbReference type="InterPro" id="IPR017850">
    <property type="entry name" value="Alkaline_phosphatase_core_sf"/>
</dbReference>
<comment type="caution">
    <text evidence="7">The sequence shown here is derived from an EMBL/GenBank/DDBJ whole genome shotgun (WGS) entry which is preliminary data.</text>
</comment>
<protein>
    <submittedName>
        <fullName evidence="7">Alkaline phosphatase family protein</fullName>
    </submittedName>
</protein>
<dbReference type="CDD" id="cd16016">
    <property type="entry name" value="AP-SPAP"/>
    <property type="match status" value="1"/>
</dbReference>
<dbReference type="SUPFAM" id="SSF53649">
    <property type="entry name" value="Alkaline phosphatase-like"/>
    <property type="match status" value="1"/>
</dbReference>
<dbReference type="Gene3D" id="3.30.1360.150">
    <property type="match status" value="1"/>
</dbReference>
<feature type="binding site" evidence="5">
    <location>
        <position position="125"/>
    </location>
    <ligand>
        <name>substrate</name>
    </ligand>
</feature>
<dbReference type="NCBIfam" id="NF042991">
    <property type="entry name" value="alk_phos_PafA"/>
    <property type="match status" value="1"/>
</dbReference>
<keyword evidence="3 6" id="KW-0732">Signal</keyword>
<proteinExistence type="predicted"/>